<evidence type="ECO:0008006" key="3">
    <source>
        <dbReference type="Google" id="ProtNLM"/>
    </source>
</evidence>
<protein>
    <recommendedName>
        <fullName evidence="3">Lipoprotein</fullName>
    </recommendedName>
</protein>
<keyword evidence="1" id="KW-0732">Signal</keyword>
<dbReference type="AlphaFoldDB" id="A0AA49GKD1"/>
<proteinExistence type="predicted"/>
<feature type="chain" id="PRO_5041446368" description="Lipoprotein" evidence="1">
    <location>
        <begin position="24"/>
        <end position="295"/>
    </location>
</feature>
<dbReference type="EMBL" id="CP120682">
    <property type="protein sequence ID" value="WKN35359.1"/>
    <property type="molecule type" value="Genomic_DNA"/>
</dbReference>
<evidence type="ECO:0000313" key="2">
    <source>
        <dbReference type="EMBL" id="WKN35359.1"/>
    </source>
</evidence>
<reference evidence="2" key="2">
    <citation type="journal article" date="2024" name="Antonie Van Leeuwenhoek">
        <title>Roseihalotalea indica gen. nov., sp. nov., a halophilic Bacteroidetes from mesopelagic Southwest Indian Ocean with higher carbohydrate metabolic potential.</title>
        <authorList>
            <person name="Chen B."/>
            <person name="Zhang M."/>
            <person name="Lin D."/>
            <person name="Ye J."/>
            <person name="Tang K."/>
        </authorList>
    </citation>
    <scope>NUCLEOTIDE SEQUENCE</scope>
    <source>
        <strain evidence="2">TK19036</strain>
    </source>
</reference>
<sequence length="295" mass="33177">MMKALFLSLPWIALLVASCQSSPSDTSSSSQQDSLALVPSAWVEERVTKAQERLSSSEAGQLVWQAIEAHGGLKQWFSQGPLAFQFNYQPLDGGAPRNTFEVADYWSARTRHQTMADTTVQYGWSGQQAWVSPADAELPYNARFWSLTPYYFVGIPFVLADEGVNLELLGEQMHEGRPYDAVKITFGENVGDAPDDYYIVYIDQETRQVGVTRYIVSYPGYFPDGGHMPEKFMDWTGYQTVEGITLAKGFDTYWWKEEKPAEHITEITVSQVSFQPDIPQSHFAPPSDAKLLTDL</sequence>
<dbReference type="PROSITE" id="PS51257">
    <property type="entry name" value="PROKAR_LIPOPROTEIN"/>
    <property type="match status" value="1"/>
</dbReference>
<gene>
    <name evidence="2" type="ORF">K4G66_23575</name>
</gene>
<organism evidence="2">
    <name type="scientific">Roseihalotalea indica</name>
    <dbReference type="NCBI Taxonomy" id="2867963"/>
    <lineage>
        <taxon>Bacteria</taxon>
        <taxon>Pseudomonadati</taxon>
        <taxon>Bacteroidota</taxon>
        <taxon>Cytophagia</taxon>
        <taxon>Cytophagales</taxon>
        <taxon>Catalimonadaceae</taxon>
        <taxon>Roseihalotalea</taxon>
    </lineage>
</organism>
<feature type="signal peptide" evidence="1">
    <location>
        <begin position="1"/>
        <end position="23"/>
    </location>
</feature>
<name>A0AA49GKD1_9BACT</name>
<evidence type="ECO:0000256" key="1">
    <source>
        <dbReference type="SAM" id="SignalP"/>
    </source>
</evidence>
<accession>A0AA49GKD1</accession>
<reference evidence="2" key="1">
    <citation type="journal article" date="2023" name="Comput. Struct. Biotechnol. J.">
        <title>Discovery of a novel marine Bacteroidetes with a rich repertoire of carbohydrate-active enzymes.</title>
        <authorList>
            <person name="Chen B."/>
            <person name="Liu G."/>
            <person name="Chen Q."/>
            <person name="Wang H."/>
            <person name="Liu L."/>
            <person name="Tang K."/>
        </authorList>
    </citation>
    <scope>NUCLEOTIDE SEQUENCE</scope>
    <source>
        <strain evidence="2">TK19036</strain>
    </source>
</reference>